<evidence type="ECO:0000256" key="6">
    <source>
        <dbReference type="ARBA" id="ARBA00023136"/>
    </source>
</evidence>
<evidence type="ECO:0000256" key="7">
    <source>
        <dbReference type="RuleBase" id="RU363032"/>
    </source>
</evidence>
<dbReference type="CDD" id="cd06261">
    <property type="entry name" value="TM_PBP2"/>
    <property type="match status" value="1"/>
</dbReference>
<feature type="transmembrane region" description="Helical" evidence="7">
    <location>
        <begin position="102"/>
        <end position="123"/>
    </location>
</feature>
<keyword evidence="5 7" id="KW-1133">Transmembrane helix</keyword>
<evidence type="ECO:0000313" key="9">
    <source>
        <dbReference type="EMBL" id="CBW27171.1"/>
    </source>
</evidence>
<sequence length="338" mass="37023">MLKYILKKLLDLIPTLVGISILSFILIRLVPGDPVMLMLGERGADPIVYAKMQKALGLDLPMHEQYISFVKKAFTGDLGTSIVSKRSVTSEFFSRFPATLELGICAIFFAAIIGIPFGILAAVKRNSFYDYFLMGSSLVGYSMPIFWWGLILILFFSVQLGITPVSGRISIMYDVQVVTGFMLIDTLLPQNIANEGLGPFFSTISHLLLPAIAMGTIPLAVMARMTRSSMLEVLGEDYIRTAKAKGLPLRKIIGIHALRNALIPIVTVVGLIFGSIITGAILTETIFSWPGIGKWLVASINARDYPVIQGGVLFIATMIVLINLAVDFIYAIVNPKMR</sequence>
<proteinExistence type="inferred from homology"/>
<dbReference type="GO" id="GO:0005886">
    <property type="term" value="C:plasma membrane"/>
    <property type="evidence" value="ECO:0007669"/>
    <property type="project" value="UniProtKB-SubCell"/>
</dbReference>
<feature type="transmembrane region" description="Helical" evidence="7">
    <location>
        <begin position="307"/>
        <end position="333"/>
    </location>
</feature>
<evidence type="ECO:0000256" key="5">
    <source>
        <dbReference type="ARBA" id="ARBA00022989"/>
    </source>
</evidence>
<dbReference type="PROSITE" id="PS50928">
    <property type="entry name" value="ABC_TM1"/>
    <property type="match status" value="1"/>
</dbReference>
<feature type="domain" description="ABC transmembrane type-1" evidence="8">
    <location>
        <begin position="96"/>
        <end position="330"/>
    </location>
</feature>
<comment type="similarity">
    <text evidence="7">Belongs to the binding-protein-dependent transport system permease family.</text>
</comment>
<dbReference type="eggNOG" id="COG0601">
    <property type="taxonomic scope" value="Bacteria"/>
</dbReference>
<dbReference type="Pfam" id="PF19300">
    <property type="entry name" value="BPD_transp_1_N"/>
    <property type="match status" value="1"/>
</dbReference>
<dbReference type="InterPro" id="IPR035906">
    <property type="entry name" value="MetI-like_sf"/>
</dbReference>
<feature type="transmembrane region" description="Helical" evidence="7">
    <location>
        <begin position="261"/>
        <end position="287"/>
    </location>
</feature>
<dbReference type="RefSeq" id="WP_014244948.1">
    <property type="nucleotide sequence ID" value="NC_016620.1"/>
</dbReference>
<dbReference type="InterPro" id="IPR000515">
    <property type="entry name" value="MetI-like"/>
</dbReference>
<dbReference type="Proteomes" id="UP000008963">
    <property type="component" value="Chromosome"/>
</dbReference>
<dbReference type="GO" id="GO:0071916">
    <property type="term" value="F:dipeptide transmembrane transporter activity"/>
    <property type="evidence" value="ECO:0007669"/>
    <property type="project" value="TreeGrafter"/>
</dbReference>
<dbReference type="EMBL" id="FQ312005">
    <property type="protein sequence ID" value="CBW27171.1"/>
    <property type="molecule type" value="Genomic_DNA"/>
</dbReference>
<feature type="transmembrane region" description="Helical" evidence="7">
    <location>
        <begin position="200"/>
        <end position="221"/>
    </location>
</feature>
<name>E1X4U5_HALMS</name>
<evidence type="ECO:0000256" key="1">
    <source>
        <dbReference type="ARBA" id="ARBA00004651"/>
    </source>
</evidence>
<dbReference type="Gene3D" id="1.10.3720.10">
    <property type="entry name" value="MetI-like"/>
    <property type="match status" value="1"/>
</dbReference>
<accession>E1X4U5</accession>
<evidence type="ECO:0000256" key="4">
    <source>
        <dbReference type="ARBA" id="ARBA00022692"/>
    </source>
</evidence>
<dbReference type="AlphaFoldDB" id="E1X4U5"/>
<dbReference type="SUPFAM" id="SSF161098">
    <property type="entry name" value="MetI-like"/>
    <property type="match status" value="1"/>
</dbReference>
<protein>
    <submittedName>
        <fullName evidence="9">Dipeptide transport system permease protein</fullName>
    </submittedName>
</protein>
<dbReference type="STRING" id="862908.BMS_2375"/>
<dbReference type="Pfam" id="PF00528">
    <property type="entry name" value="BPD_transp_1"/>
    <property type="match status" value="1"/>
</dbReference>
<feature type="transmembrane region" description="Helical" evidence="7">
    <location>
        <begin position="169"/>
        <end position="188"/>
    </location>
</feature>
<keyword evidence="3" id="KW-1003">Cell membrane</keyword>
<dbReference type="PANTHER" id="PTHR43163">
    <property type="entry name" value="DIPEPTIDE TRANSPORT SYSTEM PERMEASE PROTEIN DPPB-RELATED"/>
    <property type="match status" value="1"/>
</dbReference>
<organism evidence="9 10">
    <name type="scientific">Halobacteriovorax marinus (strain ATCC BAA-682 / DSM 15412 / SJ)</name>
    <name type="common">Bacteriovorax marinus</name>
    <dbReference type="NCBI Taxonomy" id="862908"/>
    <lineage>
        <taxon>Bacteria</taxon>
        <taxon>Pseudomonadati</taxon>
        <taxon>Bdellovibrionota</taxon>
        <taxon>Bacteriovoracia</taxon>
        <taxon>Bacteriovoracales</taxon>
        <taxon>Halobacteriovoraceae</taxon>
        <taxon>Halobacteriovorax</taxon>
    </lineage>
</organism>
<reference evidence="10" key="1">
    <citation type="journal article" date="2013" name="ISME J.">
        <title>A small predatory core genome in the divergent marine Bacteriovorax marinus SJ and the terrestrial Bdellovibrio bacteriovorus.</title>
        <authorList>
            <person name="Crossman L.C."/>
            <person name="Chen H."/>
            <person name="Cerdeno-Tarraga A.M."/>
            <person name="Brooks K."/>
            <person name="Quail M.A."/>
            <person name="Pineiro S.A."/>
            <person name="Hobley L."/>
            <person name="Sockett R.E."/>
            <person name="Bentley S.D."/>
            <person name="Parkhill J."/>
            <person name="Williams H.N."/>
            <person name="Stine O.C."/>
        </authorList>
    </citation>
    <scope>NUCLEOTIDE SEQUENCE [LARGE SCALE GENOMIC DNA]</scope>
    <source>
        <strain evidence="10">ATCC BAA-682 / DSM 15412 / SJ</strain>
    </source>
</reference>
<dbReference type="InterPro" id="IPR045621">
    <property type="entry name" value="BPD_transp_1_N"/>
</dbReference>
<dbReference type="PATRIC" id="fig|862908.3.peg.2261"/>
<feature type="transmembrane region" description="Helical" evidence="7">
    <location>
        <begin position="12"/>
        <end position="30"/>
    </location>
</feature>
<evidence type="ECO:0000256" key="3">
    <source>
        <dbReference type="ARBA" id="ARBA00022475"/>
    </source>
</evidence>
<keyword evidence="2 7" id="KW-0813">Transport</keyword>
<evidence type="ECO:0000259" key="8">
    <source>
        <dbReference type="PROSITE" id="PS50928"/>
    </source>
</evidence>
<feature type="transmembrane region" description="Helical" evidence="7">
    <location>
        <begin position="143"/>
        <end position="162"/>
    </location>
</feature>
<comment type="subcellular location">
    <subcellularLocation>
        <location evidence="1 7">Cell membrane</location>
        <topology evidence="1 7">Multi-pass membrane protein</topology>
    </subcellularLocation>
</comment>
<dbReference type="KEGG" id="bmx:BMS_2375"/>
<dbReference type="HOGENOM" id="CLU_036879_0_0_7"/>
<keyword evidence="10" id="KW-1185">Reference proteome</keyword>
<evidence type="ECO:0000256" key="2">
    <source>
        <dbReference type="ARBA" id="ARBA00022448"/>
    </source>
</evidence>
<gene>
    <name evidence="9" type="primary">dppB</name>
    <name evidence="9" type="ordered locus">BMS_2375</name>
</gene>
<dbReference type="OrthoDB" id="5289542at2"/>
<evidence type="ECO:0000313" key="10">
    <source>
        <dbReference type="Proteomes" id="UP000008963"/>
    </source>
</evidence>
<keyword evidence="6 7" id="KW-0472">Membrane</keyword>
<keyword evidence="4 7" id="KW-0812">Transmembrane</keyword>
<dbReference type="PANTHER" id="PTHR43163:SF6">
    <property type="entry name" value="DIPEPTIDE TRANSPORT SYSTEM PERMEASE PROTEIN DPPB-RELATED"/>
    <property type="match status" value="1"/>
</dbReference>